<keyword evidence="5" id="KW-0472">Membrane</keyword>
<dbReference type="SMART" id="SM00409">
    <property type="entry name" value="IG"/>
    <property type="match status" value="4"/>
</dbReference>
<evidence type="ECO:0000256" key="1">
    <source>
        <dbReference type="ARBA" id="ARBA00022729"/>
    </source>
</evidence>
<organism evidence="7 8">
    <name type="scientific">Panthera leo</name>
    <name type="common">Lion</name>
    <dbReference type="NCBI Taxonomy" id="9689"/>
    <lineage>
        <taxon>Eukaryota</taxon>
        <taxon>Metazoa</taxon>
        <taxon>Chordata</taxon>
        <taxon>Craniata</taxon>
        <taxon>Vertebrata</taxon>
        <taxon>Euteleostomi</taxon>
        <taxon>Mammalia</taxon>
        <taxon>Eutheria</taxon>
        <taxon>Laurasiatheria</taxon>
        <taxon>Carnivora</taxon>
        <taxon>Feliformia</taxon>
        <taxon>Felidae</taxon>
        <taxon>Pantherinae</taxon>
        <taxon>Panthera</taxon>
    </lineage>
</organism>
<dbReference type="GO" id="GO:0032396">
    <property type="term" value="F:inhibitory MHC class I receptor activity"/>
    <property type="evidence" value="ECO:0007669"/>
    <property type="project" value="TreeGrafter"/>
</dbReference>
<keyword evidence="5" id="KW-0812">Transmembrane</keyword>
<feature type="region of interest" description="Disordered" evidence="4">
    <location>
        <begin position="449"/>
        <end position="476"/>
    </location>
</feature>
<dbReference type="Pfam" id="PF13927">
    <property type="entry name" value="Ig_3"/>
    <property type="match status" value="1"/>
</dbReference>
<dbReference type="PROSITE" id="PS50835">
    <property type="entry name" value="IG_LIKE"/>
    <property type="match status" value="1"/>
</dbReference>
<keyword evidence="1" id="KW-0732">Signal</keyword>
<dbReference type="GO" id="GO:0002764">
    <property type="term" value="P:immune response-regulating signaling pathway"/>
    <property type="evidence" value="ECO:0007669"/>
    <property type="project" value="TreeGrafter"/>
</dbReference>
<dbReference type="Ensembl" id="ENSPLOT00000033217.1">
    <property type="protein sequence ID" value="ENSPLOP00000030093.1"/>
    <property type="gene ID" value="ENSPLOG00000021968.1"/>
</dbReference>
<dbReference type="Gene3D" id="2.60.40.10">
    <property type="entry name" value="Immunoglobulins"/>
    <property type="match status" value="4"/>
</dbReference>
<evidence type="ECO:0000313" key="7">
    <source>
        <dbReference type="Ensembl" id="ENSPLOP00000030093.1"/>
    </source>
</evidence>
<dbReference type="PANTHER" id="PTHR11738">
    <property type="entry name" value="MHC CLASS I NK CELL RECEPTOR"/>
    <property type="match status" value="1"/>
</dbReference>
<dbReference type="SMART" id="SM00408">
    <property type="entry name" value="IGc2"/>
    <property type="match status" value="4"/>
</dbReference>
<dbReference type="PANTHER" id="PTHR11738:SF88">
    <property type="entry name" value="IG-LIKE DOMAIN-CONTAINING PROTEIN"/>
    <property type="match status" value="1"/>
</dbReference>
<reference evidence="7" key="1">
    <citation type="submission" date="2025-08" db="UniProtKB">
        <authorList>
            <consortium name="Ensembl"/>
        </authorList>
    </citation>
    <scope>IDENTIFICATION</scope>
</reference>
<dbReference type="SUPFAM" id="SSF48726">
    <property type="entry name" value="Immunoglobulin"/>
    <property type="match status" value="4"/>
</dbReference>
<dbReference type="Pfam" id="PF13895">
    <property type="entry name" value="Ig_2"/>
    <property type="match status" value="1"/>
</dbReference>
<dbReference type="Proteomes" id="UP000694399">
    <property type="component" value="Unassembled WGS sequence"/>
</dbReference>
<dbReference type="GO" id="GO:0005886">
    <property type="term" value="C:plasma membrane"/>
    <property type="evidence" value="ECO:0007669"/>
    <property type="project" value="TreeGrafter"/>
</dbReference>
<feature type="compositionally biased region" description="Polar residues" evidence="4">
    <location>
        <begin position="504"/>
        <end position="513"/>
    </location>
</feature>
<dbReference type="GO" id="GO:0019221">
    <property type="term" value="P:cytokine-mediated signaling pathway"/>
    <property type="evidence" value="ECO:0007669"/>
    <property type="project" value="TreeGrafter"/>
</dbReference>
<dbReference type="InterPro" id="IPR007110">
    <property type="entry name" value="Ig-like_dom"/>
</dbReference>
<feature type="compositionally biased region" description="Low complexity" evidence="4">
    <location>
        <begin position="561"/>
        <end position="572"/>
    </location>
</feature>
<dbReference type="InterPro" id="IPR036179">
    <property type="entry name" value="Ig-like_dom_sf"/>
</dbReference>
<accession>A0A8C8Y8T1</accession>
<name>A0A8C8Y8T1_PANLE</name>
<dbReference type="AlphaFoldDB" id="A0A8C8Y8T1"/>
<sequence length="585" mass="63864">MGGSVRTQTLTALLCLGHPCNSPSDSFPGYLPKPSIRADPSPNVTSGTRVTIWCQASLQADVYYLYKERVSEPTSIEISQDSSNKASFSLGFMSLHNAGRYQCQYHSRNGWSQRSDLLPLVVTAIPGPVVASGGNVSLSCSSQYPWQTFRLLKEGGADAPRPLELKFPREKRQALFPVGPVSISHGGTYRCYVSPASYPYAWSLPSDPLHLQVTGEGPLPSQPGSLVQAGDNLTLQCHSEAGFDTFALMKDEGLTPPVRLDGQPSPNFPLSLVSITHGGRYRCYGGHNLSSTWSAPSVPLDIFITGLYRKPSLSAQPGPSVSWGENVTLQCRSEIWLDTFYLSKEGSPAPPQHIRLQDTTAPYQANFNMSPVTSDREGTYRCHASSSTSPYLLSHPSDPLELLVSGEGPQSSQHVPGPNRYLYVLIGAAGAFVLLLCLLVVLLVRRRRQGKGRKPGEKGRGVAQGTSQRETRCGKGQCRKTLLQSLTSERLERKHQDAEDGDPQGTTYAQVSHSRSRLSRRPATSPSPLWGDCRTQKTNKQRKTGRWTVRWVLSSPGSQAPPTLTTHLPSPSAHCRLPHLTPPQM</sequence>
<feature type="transmembrane region" description="Helical" evidence="5">
    <location>
        <begin position="421"/>
        <end position="444"/>
    </location>
</feature>
<evidence type="ECO:0000259" key="6">
    <source>
        <dbReference type="PROSITE" id="PS50835"/>
    </source>
</evidence>
<dbReference type="InterPro" id="IPR003598">
    <property type="entry name" value="Ig_sub2"/>
</dbReference>
<dbReference type="GeneTree" id="ENSGT01100000263478"/>
<evidence type="ECO:0000256" key="2">
    <source>
        <dbReference type="ARBA" id="ARBA00023157"/>
    </source>
</evidence>
<keyword evidence="5" id="KW-1133">Transmembrane helix</keyword>
<dbReference type="InterPro" id="IPR050412">
    <property type="entry name" value="Ig-like_Receptors_ImmuneReg"/>
</dbReference>
<feature type="domain" description="Ig-like" evidence="6">
    <location>
        <begin position="119"/>
        <end position="194"/>
    </location>
</feature>
<dbReference type="InterPro" id="IPR003599">
    <property type="entry name" value="Ig_sub"/>
</dbReference>
<protein>
    <recommendedName>
        <fullName evidence="6">Ig-like domain-containing protein</fullName>
    </recommendedName>
</protein>
<evidence type="ECO:0000256" key="5">
    <source>
        <dbReference type="SAM" id="Phobius"/>
    </source>
</evidence>
<reference evidence="7" key="2">
    <citation type="submission" date="2025-09" db="UniProtKB">
        <authorList>
            <consortium name="Ensembl"/>
        </authorList>
    </citation>
    <scope>IDENTIFICATION</scope>
</reference>
<keyword evidence="3" id="KW-0393">Immunoglobulin domain</keyword>
<dbReference type="InterPro" id="IPR013783">
    <property type="entry name" value="Ig-like_fold"/>
</dbReference>
<evidence type="ECO:0000256" key="4">
    <source>
        <dbReference type="SAM" id="MobiDB-lite"/>
    </source>
</evidence>
<proteinExistence type="predicted"/>
<dbReference type="FunFam" id="2.60.40.10:FF:000049">
    <property type="entry name" value="Leukocyte immunoglobulin-like receptor subfamily B member 1"/>
    <property type="match status" value="4"/>
</dbReference>
<keyword evidence="2" id="KW-1015">Disulfide bond</keyword>
<evidence type="ECO:0000256" key="3">
    <source>
        <dbReference type="ARBA" id="ARBA00023319"/>
    </source>
</evidence>
<feature type="region of interest" description="Disordered" evidence="4">
    <location>
        <begin position="491"/>
        <end position="585"/>
    </location>
</feature>
<keyword evidence="8" id="KW-1185">Reference proteome</keyword>
<evidence type="ECO:0000313" key="8">
    <source>
        <dbReference type="Proteomes" id="UP000694399"/>
    </source>
</evidence>